<gene>
    <name evidence="3" type="ORF">V6M85_13185</name>
</gene>
<dbReference type="InterPro" id="IPR002104">
    <property type="entry name" value="Integrase_catalytic"/>
</dbReference>
<dbReference type="AlphaFoldDB" id="A0AAX4KZR3"/>
<dbReference type="InterPro" id="IPR011010">
    <property type="entry name" value="DNA_brk_join_enz"/>
</dbReference>
<dbReference type="Gene3D" id="1.10.443.10">
    <property type="entry name" value="Intergrase catalytic core"/>
    <property type="match status" value="1"/>
</dbReference>
<dbReference type="RefSeq" id="WP_338601041.1">
    <property type="nucleotide sequence ID" value="NZ_CP146016.1"/>
</dbReference>
<name>A0AAX4KZR3_9CREN</name>
<accession>A0AAX4KZR3</accession>
<dbReference type="SUPFAM" id="SSF56349">
    <property type="entry name" value="DNA breaking-rejoining enzymes"/>
    <property type="match status" value="1"/>
</dbReference>
<dbReference type="PROSITE" id="PS51898">
    <property type="entry name" value="TYR_RECOMBINASE"/>
    <property type="match status" value="1"/>
</dbReference>
<evidence type="ECO:0000259" key="2">
    <source>
        <dbReference type="PROSITE" id="PS51898"/>
    </source>
</evidence>
<dbReference type="GeneID" id="89337740"/>
<dbReference type="GO" id="GO:0015074">
    <property type="term" value="P:DNA integration"/>
    <property type="evidence" value="ECO:0007669"/>
    <property type="project" value="InterPro"/>
</dbReference>
<keyword evidence="1" id="KW-0233">DNA recombination</keyword>
<evidence type="ECO:0000313" key="4">
    <source>
        <dbReference type="Proteomes" id="UP001432202"/>
    </source>
</evidence>
<proteinExistence type="predicted"/>
<evidence type="ECO:0000313" key="3">
    <source>
        <dbReference type="EMBL" id="WWQ60374.1"/>
    </source>
</evidence>
<protein>
    <submittedName>
        <fullName evidence="3">Site-specific integrase</fullName>
    </submittedName>
</protein>
<dbReference type="CDD" id="cd00397">
    <property type="entry name" value="DNA_BRE_C"/>
    <property type="match status" value="1"/>
</dbReference>
<reference evidence="3 4" key="1">
    <citation type="submission" date="2024-02" db="EMBL/GenBank/DDBJ databases">
        <title>STSV induces naive adaptation in Sulfolobus.</title>
        <authorList>
            <person name="Xiang X."/>
            <person name="Song M."/>
        </authorList>
    </citation>
    <scope>NUCLEOTIDE SEQUENCE [LARGE SCALE GENOMIC DNA]</scope>
    <source>
        <strain evidence="3 4">RT2</strain>
    </source>
</reference>
<dbReference type="GO" id="GO:0006310">
    <property type="term" value="P:DNA recombination"/>
    <property type="evidence" value="ECO:0007669"/>
    <property type="project" value="UniProtKB-KW"/>
</dbReference>
<dbReference type="EMBL" id="CP146016">
    <property type="protein sequence ID" value="WWQ60374.1"/>
    <property type="molecule type" value="Genomic_DNA"/>
</dbReference>
<keyword evidence="4" id="KW-1185">Reference proteome</keyword>
<dbReference type="Pfam" id="PF00589">
    <property type="entry name" value="Phage_integrase"/>
    <property type="match status" value="1"/>
</dbReference>
<organism evidence="3 4">
    <name type="scientific">Sulfolobus tengchongensis</name>
    <dbReference type="NCBI Taxonomy" id="207809"/>
    <lineage>
        <taxon>Archaea</taxon>
        <taxon>Thermoproteota</taxon>
        <taxon>Thermoprotei</taxon>
        <taxon>Sulfolobales</taxon>
        <taxon>Sulfolobaceae</taxon>
        <taxon>Sulfolobus</taxon>
    </lineage>
</organism>
<dbReference type="InterPro" id="IPR013762">
    <property type="entry name" value="Integrase-like_cat_sf"/>
</dbReference>
<sequence>MIIDVSGLTEDQKIRIIEEVLRNGISYDELGIDRSSWWRYKSKKRKIPDNVVEKAIEYLAPDDLIRLTYSIDINRIGINEAIGVIVKATKDPEFRELFLSLLQRSLGEFIKTASYSYPVTSEDLQTFRKLLEKKKAKHTFDDHWRYINRVFKDINYVISPDKIKEYILEQEEESPHRARKMAIVLKLFIKEIIKSRDPILAQILYHSFSIPQPRTKYKPVSLSLNLLKQIFNEVQEIGAKTYFLLLAETGLRTGELFTIEVDQVDLKHRMIKLMKENETKRAYITFLHEKTAEWIEKNYLPYRENYIKRFWGGPKALGQDVEKWKMKFFPMNEDKIRAEIKMAMQRAGKVFRLYDLRAFWASYVIKQGVSPMIVNILQGRTAPNQFRILQEHYLPFSEEELREIYEKHAPKLLT</sequence>
<evidence type="ECO:0000256" key="1">
    <source>
        <dbReference type="ARBA" id="ARBA00023172"/>
    </source>
</evidence>
<dbReference type="GO" id="GO:0003677">
    <property type="term" value="F:DNA binding"/>
    <property type="evidence" value="ECO:0007669"/>
    <property type="project" value="InterPro"/>
</dbReference>
<dbReference type="Proteomes" id="UP001432202">
    <property type="component" value="Chromosome"/>
</dbReference>
<feature type="domain" description="Tyr recombinase" evidence="2">
    <location>
        <begin position="217"/>
        <end position="406"/>
    </location>
</feature>